<evidence type="ECO:0000313" key="9">
    <source>
        <dbReference type="Proteomes" id="UP000240572"/>
    </source>
</evidence>
<dbReference type="RefSeq" id="WP_106523719.1">
    <property type="nucleotide sequence ID" value="NZ_PYGD01000006.1"/>
</dbReference>
<dbReference type="OrthoDB" id="370725at2"/>
<accession>A0A2P8D1N8</accession>
<sequence length="546" mass="61861">MNYTELLPGLLLGLLGGLLLGYLLVRLALLKNYVPKALQEQTLQQLTAAQLQLAGRISKEELAAGFVSRELYENVTGGLREAHNSLDAEVEANRAHQASLLRLTAESEQKLSKAAVAQDYVAKESFALLQQKLAGQEATAQQQEQTILDLNRQLTVFRQQEVYLNEKIGLFRKELEELHARSREQFSHMASEVLEHKKKVFLDENKRELNTILDPLKANLSEFREKVEATRKEDIRDMASLKKEIETLQRLNTQLSDDARNLATALKSEVKMQGNWGEERLHMILEMEGLQQYIDFDRERSYTDTNLDKTRRPDFILKLPEGKSIIIDSKVSLTAYVNYFNAATAEEKAMYLKQHLRSVTEHINGLADKNYQAIAGLNTPDYVFLFMPVEPALTLAMNQNPELFSLALKRKIVLITPTTLVATLKVVKILWQKENQVRNVEEIFRQCGELYNKFVGFLQDMDRIETALASAATAHRDAMNSLKDGSRKGSTIIGRFENIRKLEAKTSKRIPEHHLREAELLPDDDAEDKPDGISDAAGQANDEVGS</sequence>
<dbReference type="AlphaFoldDB" id="A0A2P8D1N8"/>
<evidence type="ECO:0000256" key="3">
    <source>
        <dbReference type="ARBA" id="ARBA00023054"/>
    </source>
</evidence>
<proteinExistence type="inferred from homology"/>
<keyword evidence="7" id="KW-1133">Transmembrane helix</keyword>
<dbReference type="InterPro" id="IPR003798">
    <property type="entry name" value="DNA_recombination_RmuC"/>
</dbReference>
<feature type="region of interest" description="Disordered" evidence="6">
    <location>
        <begin position="507"/>
        <end position="546"/>
    </location>
</feature>
<dbReference type="PANTHER" id="PTHR30563">
    <property type="entry name" value="DNA RECOMBINATION PROTEIN RMUC"/>
    <property type="match status" value="1"/>
</dbReference>
<evidence type="ECO:0000256" key="2">
    <source>
        <dbReference type="ARBA" id="ARBA00009840"/>
    </source>
</evidence>
<evidence type="ECO:0000256" key="4">
    <source>
        <dbReference type="ARBA" id="ARBA00023172"/>
    </source>
</evidence>
<feature type="coiled-coil region" evidence="5">
    <location>
        <begin position="213"/>
        <end position="258"/>
    </location>
</feature>
<keyword evidence="4" id="KW-0233">DNA recombination</keyword>
<dbReference type="Pfam" id="PF02646">
    <property type="entry name" value="RmuC"/>
    <property type="match status" value="1"/>
</dbReference>
<evidence type="ECO:0000256" key="6">
    <source>
        <dbReference type="SAM" id="MobiDB-lite"/>
    </source>
</evidence>
<keyword evidence="3 5" id="KW-0175">Coiled coil</keyword>
<evidence type="ECO:0000256" key="1">
    <source>
        <dbReference type="ARBA" id="ARBA00003416"/>
    </source>
</evidence>
<keyword evidence="7" id="KW-0812">Transmembrane</keyword>
<gene>
    <name evidence="8" type="ORF">B0I18_106122</name>
</gene>
<comment type="function">
    <text evidence="1">Involved in DNA recombination.</text>
</comment>
<organism evidence="8 9">
    <name type="scientific">Taibaiella chishuiensis</name>
    <dbReference type="NCBI Taxonomy" id="1434707"/>
    <lineage>
        <taxon>Bacteria</taxon>
        <taxon>Pseudomonadati</taxon>
        <taxon>Bacteroidota</taxon>
        <taxon>Chitinophagia</taxon>
        <taxon>Chitinophagales</taxon>
        <taxon>Chitinophagaceae</taxon>
        <taxon>Taibaiella</taxon>
    </lineage>
</organism>
<evidence type="ECO:0000313" key="8">
    <source>
        <dbReference type="EMBL" id="PSK91111.1"/>
    </source>
</evidence>
<keyword evidence="7" id="KW-0472">Membrane</keyword>
<name>A0A2P8D1N8_9BACT</name>
<dbReference type="GO" id="GO:0006310">
    <property type="term" value="P:DNA recombination"/>
    <property type="evidence" value="ECO:0007669"/>
    <property type="project" value="UniProtKB-KW"/>
</dbReference>
<evidence type="ECO:0000256" key="5">
    <source>
        <dbReference type="SAM" id="Coils"/>
    </source>
</evidence>
<evidence type="ECO:0000256" key="7">
    <source>
        <dbReference type="SAM" id="Phobius"/>
    </source>
</evidence>
<feature type="compositionally biased region" description="Basic and acidic residues" evidence="6">
    <location>
        <begin position="507"/>
        <end position="519"/>
    </location>
</feature>
<feature type="coiled-coil region" evidence="5">
    <location>
        <begin position="126"/>
        <end position="160"/>
    </location>
</feature>
<comment type="similarity">
    <text evidence="2">Belongs to the RmuC family.</text>
</comment>
<feature type="transmembrane region" description="Helical" evidence="7">
    <location>
        <begin position="6"/>
        <end position="29"/>
    </location>
</feature>
<keyword evidence="9" id="KW-1185">Reference proteome</keyword>
<dbReference type="PANTHER" id="PTHR30563:SF0">
    <property type="entry name" value="DNA RECOMBINATION PROTEIN RMUC"/>
    <property type="match status" value="1"/>
</dbReference>
<reference evidence="8 9" key="1">
    <citation type="submission" date="2018-03" db="EMBL/GenBank/DDBJ databases">
        <title>Genomic Encyclopedia of Type Strains, Phase III (KMG-III): the genomes of soil and plant-associated and newly described type strains.</title>
        <authorList>
            <person name="Whitman W."/>
        </authorList>
    </citation>
    <scope>NUCLEOTIDE SEQUENCE [LARGE SCALE GENOMIC DNA]</scope>
    <source>
        <strain evidence="8 9">CGMCC 1.12700</strain>
    </source>
</reference>
<comment type="caution">
    <text evidence="8">The sequence shown here is derived from an EMBL/GenBank/DDBJ whole genome shotgun (WGS) entry which is preliminary data.</text>
</comment>
<dbReference type="Proteomes" id="UP000240572">
    <property type="component" value="Unassembled WGS sequence"/>
</dbReference>
<protein>
    <submittedName>
        <fullName evidence="8">DNA recombination protein RmuC</fullName>
    </submittedName>
</protein>
<dbReference type="EMBL" id="PYGD01000006">
    <property type="protein sequence ID" value="PSK91111.1"/>
    <property type="molecule type" value="Genomic_DNA"/>
</dbReference>